<organism evidence="1 2">
    <name type="scientific">Acidisoma cellulosilyticum</name>
    <dbReference type="NCBI Taxonomy" id="2802395"/>
    <lineage>
        <taxon>Bacteria</taxon>
        <taxon>Pseudomonadati</taxon>
        <taxon>Pseudomonadota</taxon>
        <taxon>Alphaproteobacteria</taxon>
        <taxon>Acetobacterales</taxon>
        <taxon>Acidocellaceae</taxon>
        <taxon>Acidisoma</taxon>
    </lineage>
</organism>
<dbReference type="Gene3D" id="3.20.20.150">
    <property type="entry name" value="Divalent-metal-dependent TIM barrel enzymes"/>
    <property type="match status" value="1"/>
</dbReference>
<gene>
    <name evidence="1" type="ORF">ACELLULO517_17830</name>
</gene>
<reference evidence="1 2" key="1">
    <citation type="journal article" date="2021" name="Microorganisms">
        <title>Acidisoma silvae sp. nov. and Acidisomacellulosilytica sp. nov., Two Acidophilic Bacteria Isolated from Decaying Wood, Hydrolyzing Cellulose and Producing Poly-3-hydroxybutyrate.</title>
        <authorList>
            <person name="Mieszkin S."/>
            <person name="Pouder E."/>
            <person name="Uroz S."/>
            <person name="Simon-Colin C."/>
            <person name="Alain K."/>
        </authorList>
    </citation>
    <scope>NUCLEOTIDE SEQUENCE [LARGE SCALE GENOMIC DNA]</scope>
    <source>
        <strain evidence="1 2">HW T5.17</strain>
    </source>
</reference>
<dbReference type="InterPro" id="IPR036237">
    <property type="entry name" value="Xyl_isomerase-like_sf"/>
</dbReference>
<evidence type="ECO:0000313" key="1">
    <source>
        <dbReference type="EMBL" id="MCB8882110.1"/>
    </source>
</evidence>
<dbReference type="RefSeq" id="WP_227308777.1">
    <property type="nucleotide sequence ID" value="NZ_JAESVA010000006.1"/>
</dbReference>
<keyword evidence="2" id="KW-1185">Reference proteome</keyword>
<protein>
    <submittedName>
        <fullName evidence="1">Sugar phosphate isomerase/epimerase</fullName>
    </submittedName>
</protein>
<evidence type="ECO:0000313" key="2">
    <source>
        <dbReference type="Proteomes" id="UP000721844"/>
    </source>
</evidence>
<dbReference type="AlphaFoldDB" id="A0A963Z4Z7"/>
<comment type="caution">
    <text evidence="1">The sequence shown here is derived from an EMBL/GenBank/DDBJ whole genome shotgun (WGS) entry which is preliminary data.</text>
</comment>
<dbReference type="Proteomes" id="UP000721844">
    <property type="component" value="Unassembled WGS sequence"/>
</dbReference>
<proteinExistence type="predicted"/>
<dbReference type="EMBL" id="JAESVA010000006">
    <property type="protein sequence ID" value="MCB8882110.1"/>
    <property type="molecule type" value="Genomic_DNA"/>
</dbReference>
<dbReference type="SUPFAM" id="SSF51658">
    <property type="entry name" value="Xylose isomerase-like"/>
    <property type="match status" value="1"/>
</dbReference>
<dbReference type="GO" id="GO:0016853">
    <property type="term" value="F:isomerase activity"/>
    <property type="evidence" value="ECO:0007669"/>
    <property type="project" value="UniProtKB-KW"/>
</dbReference>
<sequence>MTALTETAAVPPRLEVFQALWAMEQRRSGVPERPLEQSFAMVAEAGFDGICIDTGVTPLNEAFALAPLFEKHNLRCLVTAFVSSMDGLTPVLELAKHLNATHINLIGQVMPLGVDATVPVARRWMEMADAAGVELQFETHRNSITNDMFATLQLLDAVPEMTLSADLSHYVVGREFDYPISARTESHIARLLARSASFQGRIASRQQIQVPFGFPQYAKWLDLFLGWWQQGFRQWRAEAARAGTTKPLNFLCELGPHEYAMTGPDGLELSDRWEEALLIKQHVRAIWSGLDDEATS</sequence>
<name>A0A963Z4Z7_9PROT</name>
<accession>A0A963Z4Z7</accession>
<keyword evidence="1" id="KW-0413">Isomerase</keyword>